<dbReference type="InterPro" id="IPR024456">
    <property type="entry name" value="Integrase_catalytic_putative"/>
</dbReference>
<dbReference type="GO" id="GO:0043565">
    <property type="term" value="F:sequence-specific DNA binding"/>
    <property type="evidence" value="ECO:0007669"/>
    <property type="project" value="InterPro"/>
</dbReference>
<dbReference type="EMBL" id="JABBGJ010000049">
    <property type="protein sequence ID" value="NMM03175.1"/>
    <property type="molecule type" value="Genomic_DNA"/>
</dbReference>
<feature type="domain" description="DNA binding HTH" evidence="2">
    <location>
        <begin position="356"/>
        <end position="381"/>
    </location>
</feature>
<dbReference type="RefSeq" id="WP_169489927.1">
    <property type="nucleotide sequence ID" value="NZ_JABBGJ010000049.1"/>
</dbReference>
<dbReference type="GO" id="GO:0015074">
    <property type="term" value="P:DNA integration"/>
    <property type="evidence" value="ECO:0007669"/>
    <property type="project" value="InterPro"/>
</dbReference>
<dbReference type="SUPFAM" id="SSF56349">
    <property type="entry name" value="DNA breaking-rejoining enzymes"/>
    <property type="match status" value="1"/>
</dbReference>
<keyword evidence="6" id="KW-1185">Reference proteome</keyword>
<dbReference type="Pfam" id="PF02954">
    <property type="entry name" value="HTH_8"/>
    <property type="match status" value="1"/>
</dbReference>
<accession>A0A848IT71</accession>
<dbReference type="Proteomes" id="UP000544134">
    <property type="component" value="Unassembled WGS sequence"/>
</dbReference>
<evidence type="ECO:0000259" key="2">
    <source>
        <dbReference type="Pfam" id="PF02954"/>
    </source>
</evidence>
<feature type="domain" description="Integrase catalytic" evidence="4">
    <location>
        <begin position="157"/>
        <end position="247"/>
    </location>
</feature>
<dbReference type="InterPro" id="IPR013762">
    <property type="entry name" value="Integrase-like_cat_sf"/>
</dbReference>
<evidence type="ECO:0000256" key="1">
    <source>
        <dbReference type="ARBA" id="ARBA00023172"/>
    </source>
</evidence>
<proteinExistence type="predicted"/>
<dbReference type="Pfam" id="PF12835">
    <property type="entry name" value="Integrase_1"/>
    <property type="match status" value="1"/>
</dbReference>
<dbReference type="InterPro" id="IPR002197">
    <property type="entry name" value="HTH_Fis"/>
</dbReference>
<evidence type="ECO:0000259" key="3">
    <source>
        <dbReference type="Pfam" id="PF12834"/>
    </source>
</evidence>
<sequence length="390" mass="43989">MAMIQMFDADRLLAKYRLPQRMRDELKVLFRDNIGRSLSRTRVSKNKLASDTQGKRANTICATLVNIRKLGFKIESIYSVEGRHLRAVVAHWIDSGEAVGTMQGKLAHLKAFLEWMGKYGLVKSLYDYRSKEELAAMGRNRSYVTTTDKSWEANGVDVDAIFAQIAQTDPHVAVQLKLQAAFGLRVKESCMLRIRKTLLELQSRDDDKFRVDKGTKGGRERDVPLQLKLEVLHEALRLANDTTGSTIPSDYDWPRWRRRYYGILAQHGITKDEKGVTSHGLRHGWMQQRYEVLSGSPAPIKGSEERPDRATHDATLRVIIEEVGHSKPEKSGMYISTPAAMAKLRAPVVTIEDVRRTLEETGGEKKAAAAKLGISRQKVYRILESGAQNG</sequence>
<comment type="caution">
    <text evidence="5">The sequence shown here is derived from an EMBL/GenBank/DDBJ whole genome shotgun (WGS) entry which is preliminary data.</text>
</comment>
<dbReference type="Gene3D" id="1.10.10.60">
    <property type="entry name" value="Homeodomain-like"/>
    <property type="match status" value="1"/>
</dbReference>
<dbReference type="AlphaFoldDB" id="A0A848IT71"/>
<dbReference type="Gene3D" id="1.10.443.10">
    <property type="entry name" value="Intergrase catalytic core"/>
    <property type="match status" value="1"/>
</dbReference>
<dbReference type="InterPro" id="IPR024457">
    <property type="entry name" value="Putative_integrase_N"/>
</dbReference>
<dbReference type="Pfam" id="PF12834">
    <property type="entry name" value="Phage_int_SAM_2"/>
    <property type="match status" value="1"/>
</dbReference>
<evidence type="ECO:0000313" key="5">
    <source>
        <dbReference type="EMBL" id="NMM03175.1"/>
    </source>
</evidence>
<dbReference type="GO" id="GO:0006310">
    <property type="term" value="P:DNA recombination"/>
    <property type="evidence" value="ECO:0007669"/>
    <property type="project" value="UniProtKB-KW"/>
</dbReference>
<protein>
    <submittedName>
        <fullName evidence="5">Fis family transcriptional regulator</fullName>
    </submittedName>
</protein>
<gene>
    <name evidence="5" type="ORF">HHL24_35385</name>
</gene>
<keyword evidence="1" id="KW-0233">DNA recombination</keyword>
<name>A0A848IT71_9BURK</name>
<evidence type="ECO:0000259" key="4">
    <source>
        <dbReference type="Pfam" id="PF12835"/>
    </source>
</evidence>
<evidence type="ECO:0000313" key="6">
    <source>
        <dbReference type="Proteomes" id="UP000544134"/>
    </source>
</evidence>
<organism evidence="5 6">
    <name type="scientific">Paraburkholderia polaris</name>
    <dbReference type="NCBI Taxonomy" id="2728848"/>
    <lineage>
        <taxon>Bacteria</taxon>
        <taxon>Pseudomonadati</taxon>
        <taxon>Pseudomonadota</taxon>
        <taxon>Betaproteobacteria</taxon>
        <taxon>Burkholderiales</taxon>
        <taxon>Burkholderiaceae</taxon>
        <taxon>Paraburkholderia</taxon>
    </lineage>
</organism>
<feature type="domain" description="Putative integrase N-terminal" evidence="3">
    <location>
        <begin position="65"/>
        <end position="119"/>
    </location>
</feature>
<reference evidence="5 6" key="1">
    <citation type="submission" date="2020-04" db="EMBL/GenBank/DDBJ databases">
        <title>Paraburkholderia sp. RP-4-7 isolated from soil.</title>
        <authorList>
            <person name="Dahal R.H."/>
        </authorList>
    </citation>
    <scope>NUCLEOTIDE SEQUENCE [LARGE SCALE GENOMIC DNA]</scope>
    <source>
        <strain evidence="5 6">RP-4-7</strain>
    </source>
</reference>
<dbReference type="InterPro" id="IPR011010">
    <property type="entry name" value="DNA_brk_join_enz"/>
</dbReference>